<keyword evidence="1" id="KW-0812">Transmembrane</keyword>
<proteinExistence type="predicted"/>
<dbReference type="Proteomes" id="UP001595719">
    <property type="component" value="Unassembled WGS sequence"/>
</dbReference>
<dbReference type="RefSeq" id="WP_179007208.1">
    <property type="nucleotide sequence ID" value="NZ_JBHSCO010000004.1"/>
</dbReference>
<feature type="transmembrane region" description="Helical" evidence="1">
    <location>
        <begin position="12"/>
        <end position="29"/>
    </location>
</feature>
<dbReference type="EMBL" id="JBHSCO010000004">
    <property type="protein sequence ID" value="MFC4392276.1"/>
    <property type="molecule type" value="Genomic_DNA"/>
</dbReference>
<reference evidence="3" key="1">
    <citation type="journal article" date="2019" name="Int. J. Syst. Evol. Microbiol.">
        <title>The Global Catalogue of Microorganisms (GCM) 10K type strain sequencing project: providing services to taxonomists for standard genome sequencing and annotation.</title>
        <authorList>
            <consortium name="The Broad Institute Genomics Platform"/>
            <consortium name="The Broad Institute Genome Sequencing Center for Infectious Disease"/>
            <person name="Wu L."/>
            <person name="Ma J."/>
        </authorList>
    </citation>
    <scope>NUCLEOTIDE SEQUENCE [LARGE SCALE GENOMIC DNA]</scope>
    <source>
        <strain evidence="3">CGMCC 1.15345</strain>
    </source>
</reference>
<organism evidence="2 3">
    <name type="scientific">Flavobacterium quisquiliarum</name>
    <dbReference type="NCBI Taxonomy" id="1834436"/>
    <lineage>
        <taxon>Bacteria</taxon>
        <taxon>Pseudomonadati</taxon>
        <taxon>Bacteroidota</taxon>
        <taxon>Flavobacteriia</taxon>
        <taxon>Flavobacteriales</taxon>
        <taxon>Flavobacteriaceae</taxon>
        <taxon>Flavobacterium</taxon>
    </lineage>
</organism>
<evidence type="ECO:0000313" key="3">
    <source>
        <dbReference type="Proteomes" id="UP001595719"/>
    </source>
</evidence>
<sequence length="202" mass="23187">MIKFFIENKELITVLLGIIIGFIPTVFEIKNKTEKKSKLTIAGYFFILFVVSLISLSIFTVAYENGNLTQDKISINFSLRANKTDITEAEINKLLPNQIPTYNIRFGEAQTSGIFRLKKTFDGKSHSFPSKFAEYNCDNLLVTDIENFPKRIEELAGTSVTINFPMSNFWKDFSINSQPTLKIDGKEYNGEIYEDKIYFNIK</sequence>
<accession>A0ABV8WAH2</accession>
<evidence type="ECO:0000256" key="1">
    <source>
        <dbReference type="SAM" id="Phobius"/>
    </source>
</evidence>
<keyword evidence="1" id="KW-1133">Transmembrane helix</keyword>
<comment type="caution">
    <text evidence="2">The sequence shown here is derived from an EMBL/GenBank/DDBJ whole genome shotgun (WGS) entry which is preliminary data.</text>
</comment>
<protein>
    <submittedName>
        <fullName evidence="2">Uncharacterized protein</fullName>
    </submittedName>
</protein>
<gene>
    <name evidence="2" type="ORF">ACFOY0_14855</name>
</gene>
<keyword evidence="3" id="KW-1185">Reference proteome</keyword>
<name>A0ABV8WAH2_9FLAO</name>
<feature type="transmembrane region" description="Helical" evidence="1">
    <location>
        <begin position="41"/>
        <end position="63"/>
    </location>
</feature>
<evidence type="ECO:0000313" key="2">
    <source>
        <dbReference type="EMBL" id="MFC4392276.1"/>
    </source>
</evidence>
<keyword evidence="1" id="KW-0472">Membrane</keyword>